<feature type="domain" description="Carrier" evidence="12">
    <location>
        <begin position="2"/>
        <end position="77"/>
    </location>
</feature>
<keyword evidence="14" id="KW-1185">Reference proteome</keyword>
<evidence type="ECO:0000256" key="8">
    <source>
        <dbReference type="ARBA" id="ARBA00024328"/>
    </source>
</evidence>
<dbReference type="OrthoDB" id="9804551at2"/>
<evidence type="ECO:0000256" key="9">
    <source>
        <dbReference type="HAMAP-Rule" id="MF_01217"/>
    </source>
</evidence>
<evidence type="ECO:0000313" key="14">
    <source>
        <dbReference type="Proteomes" id="UP000237682"/>
    </source>
</evidence>
<dbReference type="PANTHER" id="PTHR20863:SF76">
    <property type="entry name" value="CARRIER DOMAIN-CONTAINING PROTEIN"/>
    <property type="match status" value="1"/>
</dbReference>
<evidence type="ECO:0000256" key="1">
    <source>
        <dbReference type="ARBA" id="ARBA00003180"/>
    </source>
</evidence>
<keyword evidence="6 9" id="KW-0443">Lipid metabolism</keyword>
<comment type="pathway">
    <text evidence="8">Glycolipid biosynthesis; KDO(2)-lipid A biosynthesis.</text>
</comment>
<keyword evidence="9" id="KW-0963">Cytoplasm</keyword>
<dbReference type="GO" id="GO:0036104">
    <property type="term" value="P:Kdo2-lipid A biosynthetic process"/>
    <property type="evidence" value="ECO:0007669"/>
    <property type="project" value="UniProtKB-UniPathway"/>
</dbReference>
<name>A0A2S9QFX5_9HYPH</name>
<evidence type="ECO:0000256" key="2">
    <source>
        <dbReference type="ARBA" id="ARBA00022450"/>
    </source>
</evidence>
<dbReference type="NCBIfam" id="TIGR00517">
    <property type="entry name" value="acyl_carrier"/>
    <property type="match status" value="1"/>
</dbReference>
<comment type="similarity">
    <text evidence="9">Belongs to the acyl carrier protein (ACP) family.</text>
</comment>
<dbReference type="GO" id="GO:0005829">
    <property type="term" value="C:cytosol"/>
    <property type="evidence" value="ECO:0007669"/>
    <property type="project" value="TreeGrafter"/>
</dbReference>
<dbReference type="UniPathway" id="UPA00094"/>
<comment type="function">
    <text evidence="1 9 11">Carrier of the growing fatty acid chain in fatty acid biosynthesis.</text>
</comment>
<dbReference type="NCBIfam" id="NF002150">
    <property type="entry name" value="PRK00982.1-4"/>
    <property type="match status" value="1"/>
</dbReference>
<comment type="pathway">
    <text evidence="9 11">Lipid metabolism; fatty acid biosynthesis.</text>
</comment>
<dbReference type="GO" id="GO:0000035">
    <property type="term" value="F:acyl binding"/>
    <property type="evidence" value="ECO:0007669"/>
    <property type="project" value="TreeGrafter"/>
</dbReference>
<accession>A0A2S9QFX5</accession>
<organism evidence="13 14">
    <name type="scientific">Labrys okinawensis</name>
    <dbReference type="NCBI Taxonomy" id="346911"/>
    <lineage>
        <taxon>Bacteria</taxon>
        <taxon>Pseudomonadati</taxon>
        <taxon>Pseudomonadota</taxon>
        <taxon>Alphaproteobacteria</taxon>
        <taxon>Hyphomicrobiales</taxon>
        <taxon>Xanthobacteraceae</taxon>
        <taxon>Labrys</taxon>
    </lineage>
</organism>
<keyword evidence="2 9" id="KW-0596">Phosphopantetheine</keyword>
<dbReference type="InterPro" id="IPR009081">
    <property type="entry name" value="PP-bd_ACP"/>
</dbReference>
<comment type="PTM">
    <text evidence="9">4'-phosphopantetheine is transferred from CoA to a specific serine of apo-ACP by AcpS. This modification is essential for activity because fatty acids are bound in thioester linkage to the sulfhydryl of the prosthetic group.</text>
</comment>
<comment type="PTM">
    <text evidence="11">4'-phosphopantetheine is transferred from CoA to a specific serine of apo-ACP by acpS.</text>
</comment>
<reference evidence="13 14" key="1">
    <citation type="submission" date="2018-02" db="EMBL/GenBank/DDBJ databases">
        <title>Whole genome sequencing of endophytic bacterium.</title>
        <authorList>
            <person name="Eedara R."/>
            <person name="Podile A.R."/>
        </authorList>
    </citation>
    <scope>NUCLEOTIDE SEQUENCE [LARGE SCALE GENOMIC DNA]</scope>
    <source>
        <strain evidence="13 14">RP1T</strain>
    </source>
</reference>
<keyword evidence="5 9" id="KW-0276">Fatty acid metabolism</keyword>
<dbReference type="Pfam" id="PF00550">
    <property type="entry name" value="PP-binding"/>
    <property type="match status" value="1"/>
</dbReference>
<dbReference type="Gene3D" id="1.10.1200.10">
    <property type="entry name" value="ACP-like"/>
    <property type="match status" value="1"/>
</dbReference>
<dbReference type="NCBIfam" id="NF002151">
    <property type="entry name" value="PRK00982.1-5"/>
    <property type="match status" value="1"/>
</dbReference>
<evidence type="ECO:0000259" key="12">
    <source>
        <dbReference type="PROSITE" id="PS50075"/>
    </source>
</evidence>
<proteinExistence type="inferred from homology"/>
<comment type="caution">
    <text evidence="13">The sequence shown here is derived from an EMBL/GenBank/DDBJ whole genome shotgun (WGS) entry which is preliminary data.</text>
</comment>
<comment type="subcellular location">
    <subcellularLocation>
        <location evidence="9">Cytoplasm</location>
    </subcellularLocation>
</comment>
<dbReference type="FunFam" id="1.10.1200.10:FF:000001">
    <property type="entry name" value="Acyl carrier protein"/>
    <property type="match status" value="1"/>
</dbReference>
<keyword evidence="4 9" id="KW-0597">Phosphoprotein</keyword>
<dbReference type="EMBL" id="PUEJ01000003">
    <property type="protein sequence ID" value="PRH88251.1"/>
    <property type="molecule type" value="Genomic_DNA"/>
</dbReference>
<evidence type="ECO:0000313" key="13">
    <source>
        <dbReference type="EMBL" id="PRH88251.1"/>
    </source>
</evidence>
<dbReference type="UniPathway" id="UPA00360"/>
<feature type="modified residue" description="O-(pantetheine 4'-phosphoryl)serine" evidence="9">
    <location>
        <position position="37"/>
    </location>
</feature>
<evidence type="ECO:0000256" key="7">
    <source>
        <dbReference type="ARBA" id="ARBA00023160"/>
    </source>
</evidence>
<dbReference type="NCBIfam" id="NF002148">
    <property type="entry name" value="PRK00982.1-2"/>
    <property type="match status" value="1"/>
</dbReference>
<dbReference type="GO" id="GO:0000036">
    <property type="term" value="F:acyl carrier activity"/>
    <property type="evidence" value="ECO:0007669"/>
    <property type="project" value="UniProtKB-UniRule"/>
</dbReference>
<dbReference type="AlphaFoldDB" id="A0A2S9QFX5"/>
<dbReference type="InterPro" id="IPR006162">
    <property type="entry name" value="Ppantetheine_attach_site"/>
</dbReference>
<keyword evidence="7 9" id="KW-0275">Fatty acid biosynthesis</keyword>
<dbReference type="GO" id="GO:0009245">
    <property type="term" value="P:lipid A biosynthetic process"/>
    <property type="evidence" value="ECO:0007669"/>
    <property type="project" value="TreeGrafter"/>
</dbReference>
<dbReference type="InterPro" id="IPR036736">
    <property type="entry name" value="ACP-like_sf"/>
</dbReference>
<keyword evidence="3 9" id="KW-0444">Lipid biosynthesis</keyword>
<dbReference type="PROSITE" id="PS50075">
    <property type="entry name" value="CARRIER"/>
    <property type="match status" value="1"/>
</dbReference>
<gene>
    <name evidence="9" type="primary">acpP</name>
    <name evidence="13" type="ORF">C5L14_10290</name>
</gene>
<dbReference type="GO" id="GO:0016020">
    <property type="term" value="C:membrane"/>
    <property type="evidence" value="ECO:0007669"/>
    <property type="project" value="GOC"/>
</dbReference>
<evidence type="ECO:0000256" key="10">
    <source>
        <dbReference type="NCBIfam" id="TIGR00517"/>
    </source>
</evidence>
<dbReference type="Proteomes" id="UP000237682">
    <property type="component" value="Unassembled WGS sequence"/>
</dbReference>
<evidence type="ECO:0000256" key="5">
    <source>
        <dbReference type="ARBA" id="ARBA00022832"/>
    </source>
</evidence>
<evidence type="ECO:0000256" key="6">
    <source>
        <dbReference type="ARBA" id="ARBA00023098"/>
    </source>
</evidence>
<dbReference type="PANTHER" id="PTHR20863">
    <property type="entry name" value="ACYL CARRIER PROTEIN"/>
    <property type="match status" value="1"/>
</dbReference>
<dbReference type="NCBIfam" id="NF002149">
    <property type="entry name" value="PRK00982.1-3"/>
    <property type="match status" value="1"/>
</dbReference>
<dbReference type="RefSeq" id="WP_068287214.1">
    <property type="nucleotide sequence ID" value="NZ_CP178864.1"/>
</dbReference>
<dbReference type="SUPFAM" id="SSF47336">
    <property type="entry name" value="ACP-like"/>
    <property type="match status" value="1"/>
</dbReference>
<dbReference type="InterPro" id="IPR003231">
    <property type="entry name" value="ACP"/>
</dbReference>
<evidence type="ECO:0000256" key="11">
    <source>
        <dbReference type="RuleBase" id="RU003545"/>
    </source>
</evidence>
<dbReference type="HAMAP" id="MF_01217">
    <property type="entry name" value="Acyl_carrier"/>
    <property type="match status" value="1"/>
</dbReference>
<evidence type="ECO:0000256" key="3">
    <source>
        <dbReference type="ARBA" id="ARBA00022516"/>
    </source>
</evidence>
<dbReference type="PROSITE" id="PS00012">
    <property type="entry name" value="PHOSPHOPANTETHEINE"/>
    <property type="match status" value="1"/>
</dbReference>
<evidence type="ECO:0000256" key="4">
    <source>
        <dbReference type="ARBA" id="ARBA00022553"/>
    </source>
</evidence>
<sequence>MSDIADRVKKIVVEHLGVDPDKVTENASFIDDLGADSLDTVELVMAFEEEFNCEIPDDAAETILTVGDAVKFLTKATA</sequence>
<protein>
    <recommendedName>
        <fullName evidence="9 10">Acyl carrier protein</fullName>
        <shortName evidence="9">ACP</shortName>
    </recommendedName>
</protein>